<reference evidence="1 2" key="1">
    <citation type="submission" date="2011-10" db="EMBL/GenBank/DDBJ databases">
        <title>Genome sequence of Gluconobacter morbifer G707, isolated from Drosophila gut.</title>
        <authorList>
            <person name="Lee W.-J."/>
            <person name="Kim E.-K."/>
        </authorList>
    </citation>
    <scope>NUCLEOTIDE SEQUENCE [LARGE SCALE GENOMIC DNA]</scope>
    <source>
        <strain evidence="1 2">G707</strain>
    </source>
</reference>
<dbReference type="EMBL" id="AGQV01000008">
    <property type="protein sequence ID" value="EHH67552.1"/>
    <property type="molecule type" value="Genomic_DNA"/>
</dbReference>
<evidence type="ECO:0000313" key="1">
    <source>
        <dbReference type="EMBL" id="EHH67552.1"/>
    </source>
</evidence>
<sequence>MIVKTGQTFIFHATIRSRNGALVDLANYVVSSQVRDALGNQVATLNSRLPAGRPGIVNLWSETGTADWPVGRLFCDLQFVRPDGVIQFTETFSIIVAAPITRPGATS</sequence>
<accession>G6XKV7</accession>
<evidence type="ECO:0000313" key="2">
    <source>
        <dbReference type="Proteomes" id="UP000004949"/>
    </source>
</evidence>
<dbReference type="Proteomes" id="UP000004949">
    <property type="component" value="Unassembled WGS sequence"/>
</dbReference>
<dbReference type="PATRIC" id="fig|1088869.3.peg.2117"/>
<protein>
    <submittedName>
        <fullName evidence="1">Uncharacterized protein</fullName>
    </submittedName>
</protein>
<dbReference type="STRING" id="1088869.GMO_21230"/>
<keyword evidence="2" id="KW-1185">Reference proteome</keyword>
<name>G6XKV7_9PROT</name>
<organism evidence="1 2">
    <name type="scientific">Gluconobacter morbifer G707</name>
    <dbReference type="NCBI Taxonomy" id="1088869"/>
    <lineage>
        <taxon>Bacteria</taxon>
        <taxon>Pseudomonadati</taxon>
        <taxon>Pseudomonadota</taxon>
        <taxon>Alphaproteobacteria</taxon>
        <taxon>Acetobacterales</taxon>
        <taxon>Acetobacteraceae</taxon>
        <taxon>Gluconobacter</taxon>
    </lineage>
</organism>
<proteinExistence type="predicted"/>
<comment type="caution">
    <text evidence="1">The sequence shown here is derived from an EMBL/GenBank/DDBJ whole genome shotgun (WGS) entry which is preliminary data.</text>
</comment>
<gene>
    <name evidence="1" type="ORF">GMO_21230</name>
</gene>
<dbReference type="AlphaFoldDB" id="G6XKV7"/>